<feature type="compositionally biased region" description="Basic and acidic residues" evidence="1">
    <location>
        <begin position="406"/>
        <end position="415"/>
    </location>
</feature>
<dbReference type="InterPro" id="IPR012337">
    <property type="entry name" value="RNaseH-like_sf"/>
</dbReference>
<proteinExistence type="predicted"/>
<protein>
    <submittedName>
        <fullName evidence="2">Uncharacterized protein</fullName>
    </submittedName>
</protein>
<dbReference type="Proteomes" id="UP000182444">
    <property type="component" value="Chromosome 1A"/>
</dbReference>
<evidence type="ECO:0000313" key="5">
    <source>
        <dbReference type="Proteomes" id="UP000256601"/>
    </source>
</evidence>
<name>A0A1D8N533_YARLL</name>
<dbReference type="EMBL" id="KZ858999">
    <property type="protein sequence ID" value="RDW25554.1"/>
    <property type="molecule type" value="Genomic_DNA"/>
</dbReference>
<feature type="region of interest" description="Disordered" evidence="1">
    <location>
        <begin position="1"/>
        <end position="21"/>
    </location>
</feature>
<dbReference type="EMBL" id="CP017553">
    <property type="protein sequence ID" value="AOW00736.1"/>
    <property type="molecule type" value="Genomic_DNA"/>
</dbReference>
<gene>
    <name evidence="3" type="ORF">B0I71DRAFT_39428</name>
    <name evidence="2" type="ORF">YALI1_A16681g</name>
</gene>
<dbReference type="AlphaFoldDB" id="A0A1D8N533"/>
<sequence>MNSVAENAPEDSSVFHDPPETNIHAVLPEPGYRIHTLYKLMAEMLVMAEMQNVYKETTGRTVSDRCHILLTRRNLGPFTQGIYERFLTFPDTQSPVKPVQNWLIQSFRDLNDARKTLLRLSCEAVEPVITSVDEMKSFIKFQFAGAVSEYILIGLPEENINYPADYDLLRRSLDRIYKTLPILNVMAKFRLSIVDRIVLYFGAQNLQSLNQAQFWDQFETVEKLLEFIDESPEPLAQPRDHPGASDVHRCLLTTLIKCLTPRFKKKYNLEKRSLDVFELMNILRGLYIHEAHTKSSRKVIKPTQSVATNLSDLGVGRHGVKQQVSTAKRRRSLEDEEKEEEKKKKKKEEEEEEQKKKIKEEDYLEENRPSLDEVYHNEDMLEGKKPSVQSSSRKSEDSDGSMAFFDKGKVPERAPKQSLEQTGSSNTTIEQIKNAKQAVTDIIKNNPHWCPLCVSIGHNRDMKLYTHAFEDCPLNEMLAITKTESANPTECLTGRLLQKLREFRRLEANSYRPVYTNGVQSIKEGSNHYNSGIGVWFDDQDPGNEGMPCHAESPLETKLMAIVMALRKLQHRPRLNYEIFNDSVTACDLANGYGLPSHFDSPPREVQRLVDEAMFLKDRLLPKKIRITYANRHSPAKGSHIADDLAHEARLKMKTRILRHKQFFWPWR</sequence>
<dbReference type="InterPro" id="IPR036397">
    <property type="entry name" value="RNaseH_sf"/>
</dbReference>
<dbReference type="GO" id="GO:0003676">
    <property type="term" value="F:nucleic acid binding"/>
    <property type="evidence" value="ECO:0007669"/>
    <property type="project" value="InterPro"/>
</dbReference>
<accession>A0A1D8N533</accession>
<feature type="compositionally biased region" description="Basic and acidic residues" evidence="1">
    <location>
        <begin position="353"/>
        <end position="385"/>
    </location>
</feature>
<feature type="region of interest" description="Disordered" evidence="1">
    <location>
        <begin position="311"/>
        <end position="427"/>
    </location>
</feature>
<dbReference type="Gene3D" id="3.30.420.10">
    <property type="entry name" value="Ribonuclease H-like superfamily/Ribonuclease H"/>
    <property type="match status" value="1"/>
</dbReference>
<reference evidence="2 4" key="1">
    <citation type="journal article" date="2016" name="PLoS ONE">
        <title>Sequence Assembly of Yarrowia lipolytica Strain W29/CLIB89 Shows Transposable Element Diversity.</title>
        <authorList>
            <person name="Magnan C."/>
            <person name="Yu J."/>
            <person name="Chang I."/>
            <person name="Jahn E."/>
            <person name="Kanomata Y."/>
            <person name="Wu J."/>
            <person name="Zeller M."/>
            <person name="Oakes M."/>
            <person name="Baldi P."/>
            <person name="Sandmeyer S."/>
        </authorList>
    </citation>
    <scope>NUCLEOTIDE SEQUENCE [LARGE SCALE GENOMIC DNA]</scope>
    <source>
        <strain evidence="2">CLIB89</strain>
        <strain evidence="4">CLIB89(W29)</strain>
    </source>
</reference>
<evidence type="ECO:0000313" key="2">
    <source>
        <dbReference type="EMBL" id="AOW00736.1"/>
    </source>
</evidence>
<feature type="compositionally biased region" description="Polar residues" evidence="1">
    <location>
        <begin position="418"/>
        <end position="427"/>
    </location>
</feature>
<evidence type="ECO:0000313" key="3">
    <source>
        <dbReference type="EMBL" id="RDW25554.1"/>
    </source>
</evidence>
<dbReference type="VEuPathDB" id="FungiDB:YALI1_A16681g"/>
<dbReference type="SUPFAM" id="SSF53098">
    <property type="entry name" value="Ribonuclease H-like"/>
    <property type="match status" value="1"/>
</dbReference>
<evidence type="ECO:0000256" key="1">
    <source>
        <dbReference type="SAM" id="MobiDB-lite"/>
    </source>
</evidence>
<dbReference type="VEuPathDB" id="FungiDB:YALI0_A16720g"/>
<dbReference type="GeneID" id="2905734"/>
<dbReference type="OrthoDB" id="4103976at2759"/>
<organism evidence="2 4">
    <name type="scientific">Yarrowia lipolytica</name>
    <name type="common">Candida lipolytica</name>
    <dbReference type="NCBI Taxonomy" id="4952"/>
    <lineage>
        <taxon>Eukaryota</taxon>
        <taxon>Fungi</taxon>
        <taxon>Dikarya</taxon>
        <taxon>Ascomycota</taxon>
        <taxon>Saccharomycotina</taxon>
        <taxon>Dipodascomycetes</taxon>
        <taxon>Dipodascales</taxon>
        <taxon>Dipodascales incertae sedis</taxon>
        <taxon>Yarrowia</taxon>
    </lineage>
</organism>
<reference evidence="3 5" key="2">
    <citation type="submission" date="2018-07" db="EMBL/GenBank/DDBJ databases">
        <title>Draft Genome Assemblies for Five Robust Yarrowia lipolytica Strains Exhibiting High Lipid Production and Pentose Sugar Utilization and Sugar Alcohol Secretion from Undetoxified Lignocellulosic Biomass Hydrolysates.</title>
        <authorList>
            <consortium name="DOE Joint Genome Institute"/>
            <person name="Walker C."/>
            <person name="Ryu S."/>
            <person name="Na H."/>
            <person name="Zane M."/>
            <person name="LaButti K."/>
            <person name="Lipzen A."/>
            <person name="Haridas S."/>
            <person name="Barry K."/>
            <person name="Grigoriev I.V."/>
            <person name="Quarterman J."/>
            <person name="Slininger P."/>
            <person name="Dien B."/>
            <person name="Trinh C.T."/>
        </authorList>
    </citation>
    <scope>NUCLEOTIDE SEQUENCE [LARGE SCALE GENOMIC DNA]</scope>
    <source>
        <strain evidence="3 5">YB392</strain>
    </source>
</reference>
<dbReference type="KEGG" id="yli:2905734"/>
<evidence type="ECO:0000313" key="4">
    <source>
        <dbReference type="Proteomes" id="UP000182444"/>
    </source>
</evidence>
<dbReference type="Proteomes" id="UP000256601">
    <property type="component" value="Unassembled WGS sequence"/>
</dbReference>
<dbReference type="RefSeq" id="XP_500139.1">
    <property type="nucleotide sequence ID" value="XM_500139.1"/>
</dbReference>